<reference evidence="3 4" key="1">
    <citation type="submission" date="2019-12" db="EMBL/GenBank/DDBJ databases">
        <title>Genome sequence of Streptomyces bambusae.</title>
        <authorList>
            <person name="Bansal K."/>
            <person name="Choksket S."/>
            <person name="Korpole S."/>
            <person name="Patil P.B."/>
        </authorList>
    </citation>
    <scope>NUCLEOTIDE SEQUENCE [LARGE SCALE GENOMIC DNA]</scope>
    <source>
        <strain evidence="3 4">SK60</strain>
    </source>
</reference>
<proteinExistence type="predicted"/>
<sequence>MEDVQTVIEPPNTEENAPEADTPPIPSAKRNKGSNRRTPVLIGSAAALGVLAGLVTGYAVQYDRPPTPLAPLAQQKLPDPAPKAPDEQTTHKSVNANRWHKTEDDLVQLLVDAPGGAKVMEKGNESLDVFSRGFFDDPGGGLEDLVKSDVRRAAVLVYEVDDTVFAKVTLIQFRDREGAEVFQRHQAHLESNSNRAANRGVDIPGVPAGFGKAFVYAKPSEKPGYRPLYLASAVARRGDVAMFITYNDNKKKIPQSDIVDLAKRQMERL</sequence>
<evidence type="ECO:0000313" key="3">
    <source>
        <dbReference type="EMBL" id="MBW5481675.1"/>
    </source>
</evidence>
<keyword evidence="4" id="KW-1185">Reference proteome</keyword>
<feature type="transmembrane region" description="Helical" evidence="2">
    <location>
        <begin position="40"/>
        <end position="60"/>
    </location>
</feature>
<name>A0ABS6Z1Q5_9ACTN</name>
<dbReference type="EMBL" id="WTFF01000029">
    <property type="protein sequence ID" value="MBW5481675.1"/>
    <property type="molecule type" value="Genomic_DNA"/>
</dbReference>
<gene>
    <name evidence="3" type="ORF">GPJ59_07195</name>
</gene>
<dbReference type="Proteomes" id="UP000812013">
    <property type="component" value="Unassembled WGS sequence"/>
</dbReference>
<organism evidence="3 4">
    <name type="scientific">Streptomyces bambusae</name>
    <dbReference type="NCBI Taxonomy" id="1550616"/>
    <lineage>
        <taxon>Bacteria</taxon>
        <taxon>Bacillati</taxon>
        <taxon>Actinomycetota</taxon>
        <taxon>Actinomycetes</taxon>
        <taxon>Kitasatosporales</taxon>
        <taxon>Streptomycetaceae</taxon>
        <taxon>Streptomyces</taxon>
    </lineage>
</organism>
<dbReference type="RefSeq" id="WP_219665611.1">
    <property type="nucleotide sequence ID" value="NZ_WTFF01000029.1"/>
</dbReference>
<keyword evidence="2" id="KW-0472">Membrane</keyword>
<evidence type="ECO:0000313" key="4">
    <source>
        <dbReference type="Proteomes" id="UP000812013"/>
    </source>
</evidence>
<evidence type="ECO:0000256" key="1">
    <source>
        <dbReference type="SAM" id="MobiDB-lite"/>
    </source>
</evidence>
<comment type="caution">
    <text evidence="3">The sequence shown here is derived from an EMBL/GenBank/DDBJ whole genome shotgun (WGS) entry which is preliminary data.</text>
</comment>
<keyword evidence="2" id="KW-0812">Transmembrane</keyword>
<feature type="region of interest" description="Disordered" evidence="1">
    <location>
        <begin position="66"/>
        <end position="95"/>
    </location>
</feature>
<protein>
    <submittedName>
        <fullName evidence="3">Uncharacterized protein</fullName>
    </submittedName>
</protein>
<accession>A0ABS6Z1Q5</accession>
<keyword evidence="2" id="KW-1133">Transmembrane helix</keyword>
<evidence type="ECO:0000256" key="2">
    <source>
        <dbReference type="SAM" id="Phobius"/>
    </source>
</evidence>
<feature type="region of interest" description="Disordered" evidence="1">
    <location>
        <begin position="1"/>
        <end position="37"/>
    </location>
</feature>